<sequence length="392" mass="41899">MTRPTRADLNTLRHHNRQVIVDIMRRYGSLSRAELARLTRLSKVTVSEVVDDLVAEGYLRAVGLGTADMGRKPMLMAFKESAGFVLGIEVAPRIVRLIVTDLMGDIVATFEESVVAAAGDDLIRALCALISKARNHLPQSRYGLMAVGIAISGWVDFAQGVVVAAPNMTWAPLALQERLASCVHVPIIVDNEANAALAYEHGHGILRDVDHAVYLSVGYGLGSGMLMNGAVYRGHKGMAGEMGHMVLDPAGPLCTCGNHGCWEMYSSEKALQRMMSGCTPALTVNEGDLTHWAIQQARQGAPCARQALRAVGRSLGQGIINIANLLNPQTLVVGNGMVEAWEFLEPEMMAVLSQAGLSATTQDLIVTPSPHYQDAAVRGAAALACDAVIARI</sequence>
<evidence type="ECO:0008006" key="6">
    <source>
        <dbReference type="Google" id="ProtNLM"/>
    </source>
</evidence>
<comment type="similarity">
    <text evidence="2">Belongs to the ROK (NagC/XylR) family.</text>
</comment>
<dbReference type="Proteomes" id="UP000325292">
    <property type="component" value="Chromosome"/>
</dbReference>
<accession>A0ABM6RP12</accession>
<dbReference type="SUPFAM" id="SSF53067">
    <property type="entry name" value="Actin-like ATPase domain"/>
    <property type="match status" value="1"/>
</dbReference>
<dbReference type="InterPro" id="IPR036390">
    <property type="entry name" value="WH_DNA-bd_sf"/>
</dbReference>
<dbReference type="SUPFAM" id="SSF46785">
    <property type="entry name" value="Winged helix' DNA-binding domain"/>
    <property type="match status" value="1"/>
</dbReference>
<name>A0ABM6RP12_9FIRM</name>
<dbReference type="PANTHER" id="PTHR18964">
    <property type="entry name" value="ROK (REPRESSOR, ORF, KINASE) FAMILY"/>
    <property type="match status" value="1"/>
</dbReference>
<organism evidence="4 5">
    <name type="scientific">Sulfobacillus thermotolerans</name>
    <dbReference type="NCBI Taxonomy" id="338644"/>
    <lineage>
        <taxon>Bacteria</taxon>
        <taxon>Bacillati</taxon>
        <taxon>Bacillota</taxon>
        <taxon>Clostridia</taxon>
        <taxon>Eubacteriales</taxon>
        <taxon>Clostridiales Family XVII. Incertae Sedis</taxon>
        <taxon>Sulfobacillus</taxon>
    </lineage>
</organism>
<reference evidence="4 5" key="1">
    <citation type="journal article" date="2019" name="Sci. Rep.">
        <title>Sulfobacillus thermotolerans: new insights into resistance and metabolic capacities of acidophilic chemolithotrophs.</title>
        <authorList>
            <person name="Panyushkina A.E."/>
            <person name="Babenko V.V."/>
            <person name="Nikitina A.S."/>
            <person name="Selezneva O.V."/>
            <person name="Tsaplina I.A."/>
            <person name="Letarova M.A."/>
            <person name="Kostryukova E.S."/>
            <person name="Letarov A.V."/>
        </authorList>
    </citation>
    <scope>NUCLEOTIDE SEQUENCE [LARGE SCALE GENOMIC DNA]</scope>
    <source>
        <strain evidence="4 5">Kr1</strain>
    </source>
</reference>
<comment type="function">
    <text evidence="1">Transcriptional repressor of xylose-utilizing enzymes.</text>
</comment>
<dbReference type="PANTHER" id="PTHR18964:SF149">
    <property type="entry name" value="BIFUNCTIONAL UDP-N-ACETYLGLUCOSAMINE 2-EPIMERASE_N-ACETYLMANNOSAMINE KINASE"/>
    <property type="match status" value="1"/>
</dbReference>
<dbReference type="InterPro" id="IPR049874">
    <property type="entry name" value="ROK_cs"/>
</dbReference>
<dbReference type="InterPro" id="IPR000600">
    <property type="entry name" value="ROK"/>
</dbReference>
<dbReference type="Pfam" id="PF00480">
    <property type="entry name" value="ROK"/>
    <property type="match status" value="1"/>
</dbReference>
<gene>
    <name evidence="4" type="ORF">BXT84_03355</name>
</gene>
<evidence type="ECO:0000313" key="4">
    <source>
        <dbReference type="EMBL" id="AUW93106.1"/>
    </source>
</evidence>
<dbReference type="InterPro" id="IPR036388">
    <property type="entry name" value="WH-like_DNA-bd_sf"/>
</dbReference>
<evidence type="ECO:0000256" key="1">
    <source>
        <dbReference type="ARBA" id="ARBA00002486"/>
    </source>
</evidence>
<evidence type="ECO:0000313" key="5">
    <source>
        <dbReference type="Proteomes" id="UP000325292"/>
    </source>
</evidence>
<dbReference type="Gene3D" id="3.30.420.40">
    <property type="match status" value="2"/>
</dbReference>
<evidence type="ECO:0000256" key="3">
    <source>
        <dbReference type="ARBA" id="ARBA00022629"/>
    </source>
</evidence>
<proteinExistence type="inferred from homology"/>
<evidence type="ECO:0000256" key="2">
    <source>
        <dbReference type="ARBA" id="ARBA00006479"/>
    </source>
</evidence>
<dbReference type="Gene3D" id="1.10.10.10">
    <property type="entry name" value="Winged helix-like DNA-binding domain superfamily/Winged helix DNA-binding domain"/>
    <property type="match status" value="1"/>
</dbReference>
<protein>
    <recommendedName>
        <fullName evidence="6">ROK family transcriptional regulator</fullName>
    </recommendedName>
</protein>
<dbReference type="PROSITE" id="PS01125">
    <property type="entry name" value="ROK"/>
    <property type="match status" value="1"/>
</dbReference>
<dbReference type="CDD" id="cd24076">
    <property type="entry name" value="ASKHA_ATPase_ROK_BsXylR-like"/>
    <property type="match status" value="1"/>
</dbReference>
<keyword evidence="5" id="KW-1185">Reference proteome</keyword>
<keyword evidence="3" id="KW-0859">Xylose metabolism</keyword>
<keyword evidence="3" id="KW-0119">Carbohydrate metabolism</keyword>
<dbReference type="InterPro" id="IPR043129">
    <property type="entry name" value="ATPase_NBD"/>
</dbReference>
<dbReference type="EMBL" id="CP019454">
    <property type="protein sequence ID" value="AUW93106.1"/>
    <property type="molecule type" value="Genomic_DNA"/>
</dbReference>